<evidence type="ECO:0000256" key="1">
    <source>
        <dbReference type="SAM" id="MobiDB-lite"/>
    </source>
</evidence>
<feature type="chain" id="PRO_5045433053" description="Lipoprotein" evidence="2">
    <location>
        <begin position="24"/>
        <end position="172"/>
    </location>
</feature>
<feature type="signal peptide" evidence="2">
    <location>
        <begin position="1"/>
        <end position="23"/>
    </location>
</feature>
<dbReference type="PROSITE" id="PS51257">
    <property type="entry name" value="PROKAR_LIPOPROTEIN"/>
    <property type="match status" value="1"/>
</dbReference>
<evidence type="ECO:0000313" key="4">
    <source>
        <dbReference type="Proteomes" id="UP000321154"/>
    </source>
</evidence>
<keyword evidence="2" id="KW-0732">Signal</keyword>
<gene>
    <name evidence="3" type="ORF">FFA01_12910</name>
</gene>
<evidence type="ECO:0000313" key="3">
    <source>
        <dbReference type="EMBL" id="GEK82982.1"/>
    </source>
</evidence>
<comment type="caution">
    <text evidence="3">The sequence shown here is derived from an EMBL/GenBank/DDBJ whole genome shotgun (WGS) entry which is preliminary data.</text>
</comment>
<dbReference type="EMBL" id="BJUV01000010">
    <property type="protein sequence ID" value="GEK82982.1"/>
    <property type="molecule type" value="Genomic_DNA"/>
</dbReference>
<protein>
    <recommendedName>
        <fullName evidence="5">Lipoprotein</fullName>
    </recommendedName>
</protein>
<dbReference type="Proteomes" id="UP000321154">
    <property type="component" value="Unassembled WGS sequence"/>
</dbReference>
<evidence type="ECO:0000256" key="2">
    <source>
        <dbReference type="SAM" id="SignalP"/>
    </source>
</evidence>
<organism evidence="3 4">
    <name type="scientific">Frigoribacterium faeni</name>
    <dbReference type="NCBI Taxonomy" id="145483"/>
    <lineage>
        <taxon>Bacteria</taxon>
        <taxon>Bacillati</taxon>
        <taxon>Actinomycetota</taxon>
        <taxon>Actinomycetes</taxon>
        <taxon>Micrococcales</taxon>
        <taxon>Microbacteriaceae</taxon>
        <taxon>Frigoribacterium</taxon>
    </lineage>
</organism>
<evidence type="ECO:0008006" key="5">
    <source>
        <dbReference type="Google" id="ProtNLM"/>
    </source>
</evidence>
<feature type="region of interest" description="Disordered" evidence="1">
    <location>
        <begin position="132"/>
        <end position="151"/>
    </location>
</feature>
<sequence length="172" mass="17723">MPRTRTSLTAALPLLVVALAGCATQDGGTADDATGTTSESRTVAEARAWDLENASCLREAGVDIGDPSGDGGGMAISLGDDLDMDALSAAAESCRESTEDKLGERPATASEKESREEFEAALRESTRCLRDKGFDVPDQLDGTGGTDSMDDVPEDVLEECGAFGGMATTVAP</sequence>
<keyword evidence="4" id="KW-1185">Reference proteome</keyword>
<dbReference type="RefSeq" id="WP_146854177.1">
    <property type="nucleotide sequence ID" value="NZ_BAAAHR010000003.1"/>
</dbReference>
<proteinExistence type="predicted"/>
<accession>A0ABQ0UNC8</accession>
<feature type="region of interest" description="Disordered" evidence="1">
    <location>
        <begin position="91"/>
        <end position="116"/>
    </location>
</feature>
<reference evidence="3 4" key="1">
    <citation type="submission" date="2019-07" db="EMBL/GenBank/DDBJ databases">
        <title>Whole genome shotgun sequence of Frigoribacterium faeni NBRC 103066.</title>
        <authorList>
            <person name="Hosoyama A."/>
            <person name="Uohara A."/>
            <person name="Ohji S."/>
            <person name="Ichikawa N."/>
        </authorList>
    </citation>
    <scope>NUCLEOTIDE SEQUENCE [LARGE SCALE GENOMIC DNA]</scope>
    <source>
        <strain evidence="3 4">NBRC 103066</strain>
    </source>
</reference>
<name>A0ABQ0UNC8_9MICO</name>
<feature type="compositionally biased region" description="Basic and acidic residues" evidence="1">
    <location>
        <begin position="93"/>
        <end position="116"/>
    </location>
</feature>